<evidence type="ECO:0000256" key="7">
    <source>
        <dbReference type="ARBA" id="ARBA00023316"/>
    </source>
</evidence>
<dbReference type="Pfam" id="PF01476">
    <property type="entry name" value="LysM"/>
    <property type="match status" value="7"/>
</dbReference>
<dbReference type="InterPro" id="IPR018392">
    <property type="entry name" value="LysM"/>
</dbReference>
<evidence type="ECO:0000259" key="11">
    <source>
        <dbReference type="PROSITE" id="PS51935"/>
    </source>
</evidence>
<evidence type="ECO:0000256" key="5">
    <source>
        <dbReference type="ARBA" id="ARBA00022801"/>
    </source>
</evidence>
<comment type="caution">
    <text evidence="12">The sequence shown here is derived from an EMBL/GenBank/DDBJ whole genome shotgun (WGS) entry which is preliminary data.</text>
</comment>
<name>A0A6I1FJA9_9BACI</name>
<dbReference type="RefSeq" id="WP_152151665.1">
    <property type="nucleotide sequence ID" value="NZ_WEIO01000005.1"/>
</dbReference>
<proteinExistence type="inferred from homology"/>
<dbReference type="PROSITE" id="PS51935">
    <property type="entry name" value="NLPC_P60"/>
    <property type="match status" value="1"/>
</dbReference>
<dbReference type="GO" id="GO:0071555">
    <property type="term" value="P:cell wall organization"/>
    <property type="evidence" value="ECO:0007669"/>
    <property type="project" value="UniProtKB-KW"/>
</dbReference>
<feature type="domain" description="LysM" evidence="10">
    <location>
        <begin position="228"/>
        <end position="271"/>
    </location>
</feature>
<reference evidence="12 13" key="1">
    <citation type="submission" date="2019-10" db="EMBL/GenBank/DDBJ databases">
        <title>Bacillus aerolatum sp. nov., isolated from bioaerosol of sport playgrounds.</title>
        <authorList>
            <person name="Chen P."/>
            <person name="Zhang G."/>
        </authorList>
    </citation>
    <scope>NUCLEOTIDE SEQUENCE [LARGE SCALE GENOMIC DNA]</scope>
    <source>
        <strain evidence="12 13">CX253</strain>
    </source>
</reference>
<dbReference type="InterPro" id="IPR036779">
    <property type="entry name" value="LysM_dom_sf"/>
</dbReference>
<sequence length="617" mass="64873">MKKTIFALSTTAVFSTGAATLAHAAEQHTVKPGETLYSIAEQYHMDINELKSLNSLNSEQLQVNQILNVSQPAAAESEGTYTVQAGDTLYSIAKLYQIEEAELQQLNGLKGHEIISGQKLKVSGKAAEGKALVIQRPLPNAEAHTKAAQPALPAPVKQASASGTYKVQSGDSLSAIAKAYKMSVAQLQELNGLGDFTIYAGQTLKVSGQPASTVNSPAASVKTPAASGTYAVKSGDSLSAIAKAYKMSVAQLQELNGLNSHLIYAGQTLNVSGTPAAAMPVPDKPSVPVSTPATSGTYTVKSGDSLSVIAKNYKMSIAELKQLNSLTSDTIFVGQKLKVSGEPSTVTPAPSKPSTPVTTPAASDMYTVKSGDSLSVIAKNHNMDIAGLKQLNSLTSDTIFAGQKLKVSGGPSTVTPAPSKPSTSVTTPAASGMYTVKSGDSLSLIAIVHNMSVAELKRLNSLTSDTIFAGQKLKVINGGTNGSEISTSTPVTSIPSFSIEGLIAESKKHLGIPYVWGGSKPSGFDCSGFIHYVFNKAGKSIPRTNTEGYYSRSYEVDQPKAGDLVFFVNTYKKGISHMGIYLGGNQFIQASSSQGITITSLDNSYFKQRFDSFKRFY</sequence>
<protein>
    <submittedName>
        <fullName evidence="12">LysM peptidoglycan-binding domain-containing protein</fullName>
    </submittedName>
</protein>
<accession>A0A6I1FJA9</accession>
<keyword evidence="2" id="KW-0645">Protease</keyword>
<dbReference type="AlphaFoldDB" id="A0A6I1FJA9"/>
<dbReference type="EMBL" id="WEIO01000005">
    <property type="protein sequence ID" value="KAB7706608.1"/>
    <property type="molecule type" value="Genomic_DNA"/>
</dbReference>
<keyword evidence="5" id="KW-0378">Hydrolase</keyword>
<gene>
    <name evidence="12" type="ORF">F9802_10445</name>
</gene>
<dbReference type="SUPFAM" id="SSF54106">
    <property type="entry name" value="LysM domain"/>
    <property type="match status" value="7"/>
</dbReference>
<dbReference type="GO" id="GO:0006508">
    <property type="term" value="P:proteolysis"/>
    <property type="evidence" value="ECO:0007669"/>
    <property type="project" value="UniProtKB-KW"/>
</dbReference>
<feature type="domain" description="LysM" evidence="10">
    <location>
        <begin position="163"/>
        <end position="206"/>
    </location>
</feature>
<evidence type="ECO:0000313" key="13">
    <source>
        <dbReference type="Proteomes" id="UP000429595"/>
    </source>
</evidence>
<evidence type="ECO:0000256" key="4">
    <source>
        <dbReference type="ARBA" id="ARBA00022737"/>
    </source>
</evidence>
<keyword evidence="3 9" id="KW-0732">Signal</keyword>
<evidence type="ECO:0000256" key="1">
    <source>
        <dbReference type="ARBA" id="ARBA00007074"/>
    </source>
</evidence>
<dbReference type="CDD" id="cd00118">
    <property type="entry name" value="LysM"/>
    <property type="match status" value="7"/>
</dbReference>
<evidence type="ECO:0000256" key="9">
    <source>
        <dbReference type="SAM" id="SignalP"/>
    </source>
</evidence>
<dbReference type="PANTHER" id="PTHR33734">
    <property type="entry name" value="LYSM DOMAIN-CONTAINING GPI-ANCHORED PROTEIN 2"/>
    <property type="match status" value="1"/>
</dbReference>
<dbReference type="PANTHER" id="PTHR33734:SF22">
    <property type="entry name" value="MEMBRANE-BOUND LYTIC MUREIN TRANSGLYCOSYLASE D"/>
    <property type="match status" value="1"/>
</dbReference>
<feature type="region of interest" description="Disordered" evidence="8">
    <location>
        <begin position="342"/>
        <end position="361"/>
    </location>
</feature>
<feature type="domain" description="LysM" evidence="10">
    <location>
        <begin position="432"/>
        <end position="475"/>
    </location>
</feature>
<keyword evidence="4" id="KW-0677">Repeat</keyword>
<feature type="domain" description="LysM" evidence="10">
    <location>
        <begin position="364"/>
        <end position="407"/>
    </location>
</feature>
<feature type="domain" description="NlpC/P60" evidence="11">
    <location>
        <begin position="496"/>
        <end position="617"/>
    </location>
</feature>
<dbReference type="SMART" id="SM00257">
    <property type="entry name" value="LysM"/>
    <property type="match status" value="7"/>
</dbReference>
<evidence type="ECO:0000256" key="6">
    <source>
        <dbReference type="ARBA" id="ARBA00022807"/>
    </source>
</evidence>
<keyword evidence="7" id="KW-0961">Cell wall biogenesis/degradation</keyword>
<dbReference type="PROSITE" id="PS51782">
    <property type="entry name" value="LYSM"/>
    <property type="match status" value="7"/>
</dbReference>
<evidence type="ECO:0000256" key="8">
    <source>
        <dbReference type="SAM" id="MobiDB-lite"/>
    </source>
</evidence>
<dbReference type="Proteomes" id="UP000429595">
    <property type="component" value="Unassembled WGS sequence"/>
</dbReference>
<dbReference type="SUPFAM" id="SSF54001">
    <property type="entry name" value="Cysteine proteinases"/>
    <property type="match status" value="1"/>
</dbReference>
<keyword evidence="13" id="KW-1185">Reference proteome</keyword>
<feature type="signal peptide" evidence="9">
    <location>
        <begin position="1"/>
        <end position="24"/>
    </location>
</feature>
<dbReference type="Gene3D" id="3.90.1720.10">
    <property type="entry name" value="endopeptidase domain like (from Nostoc punctiforme)"/>
    <property type="match status" value="1"/>
</dbReference>
<feature type="chain" id="PRO_5026131605" evidence="9">
    <location>
        <begin position="25"/>
        <end position="617"/>
    </location>
</feature>
<keyword evidence="6" id="KW-0788">Thiol protease</keyword>
<comment type="similarity">
    <text evidence="1">Belongs to the peptidase C40 family.</text>
</comment>
<dbReference type="InterPro" id="IPR038765">
    <property type="entry name" value="Papain-like_cys_pep_sf"/>
</dbReference>
<feature type="domain" description="LysM" evidence="10">
    <location>
        <begin position="26"/>
        <end position="69"/>
    </location>
</feature>
<dbReference type="InterPro" id="IPR000064">
    <property type="entry name" value="NLP_P60_dom"/>
</dbReference>
<feature type="domain" description="LysM" evidence="10">
    <location>
        <begin position="79"/>
        <end position="122"/>
    </location>
</feature>
<dbReference type="Pfam" id="PF00877">
    <property type="entry name" value="NLPC_P60"/>
    <property type="match status" value="1"/>
</dbReference>
<dbReference type="GO" id="GO:0008234">
    <property type="term" value="F:cysteine-type peptidase activity"/>
    <property type="evidence" value="ECO:0007669"/>
    <property type="project" value="UniProtKB-KW"/>
</dbReference>
<feature type="domain" description="LysM" evidence="10">
    <location>
        <begin position="296"/>
        <end position="339"/>
    </location>
</feature>
<evidence type="ECO:0000259" key="10">
    <source>
        <dbReference type="PROSITE" id="PS51782"/>
    </source>
</evidence>
<evidence type="ECO:0000256" key="3">
    <source>
        <dbReference type="ARBA" id="ARBA00022729"/>
    </source>
</evidence>
<evidence type="ECO:0000256" key="2">
    <source>
        <dbReference type="ARBA" id="ARBA00022670"/>
    </source>
</evidence>
<dbReference type="GO" id="GO:0008932">
    <property type="term" value="F:lytic endotransglycosylase activity"/>
    <property type="evidence" value="ECO:0007669"/>
    <property type="project" value="TreeGrafter"/>
</dbReference>
<evidence type="ECO:0000313" key="12">
    <source>
        <dbReference type="EMBL" id="KAB7706608.1"/>
    </source>
</evidence>
<dbReference type="Gene3D" id="3.10.350.10">
    <property type="entry name" value="LysM domain"/>
    <property type="match status" value="7"/>
</dbReference>
<organism evidence="12 13">
    <name type="scientific">Bacillus aerolatus</name>
    <dbReference type="NCBI Taxonomy" id="2653354"/>
    <lineage>
        <taxon>Bacteria</taxon>
        <taxon>Bacillati</taxon>
        <taxon>Bacillota</taxon>
        <taxon>Bacilli</taxon>
        <taxon>Bacillales</taxon>
        <taxon>Bacillaceae</taxon>
        <taxon>Bacillus</taxon>
    </lineage>
</organism>